<reference evidence="1" key="2">
    <citation type="journal article" date="2015" name="Fish Shellfish Immunol.">
        <title>Early steps in the European eel (Anguilla anguilla)-Vibrio vulnificus interaction in the gills: Role of the RtxA13 toxin.</title>
        <authorList>
            <person name="Callol A."/>
            <person name="Pajuelo D."/>
            <person name="Ebbesson L."/>
            <person name="Teles M."/>
            <person name="MacKenzie S."/>
            <person name="Amaro C."/>
        </authorList>
    </citation>
    <scope>NUCLEOTIDE SEQUENCE</scope>
</reference>
<sequence>MLLLGLGCTRGLVQSRTAGSCVDRPYYGNLWNADFNRIYVAQS</sequence>
<name>A0A0E9TUB0_ANGAN</name>
<accession>A0A0E9TUB0</accession>
<dbReference type="AlphaFoldDB" id="A0A0E9TUB0"/>
<organism evidence="1">
    <name type="scientific">Anguilla anguilla</name>
    <name type="common">European freshwater eel</name>
    <name type="synonym">Muraena anguilla</name>
    <dbReference type="NCBI Taxonomy" id="7936"/>
    <lineage>
        <taxon>Eukaryota</taxon>
        <taxon>Metazoa</taxon>
        <taxon>Chordata</taxon>
        <taxon>Craniata</taxon>
        <taxon>Vertebrata</taxon>
        <taxon>Euteleostomi</taxon>
        <taxon>Actinopterygii</taxon>
        <taxon>Neopterygii</taxon>
        <taxon>Teleostei</taxon>
        <taxon>Anguilliformes</taxon>
        <taxon>Anguillidae</taxon>
        <taxon>Anguilla</taxon>
    </lineage>
</organism>
<proteinExistence type="predicted"/>
<protein>
    <submittedName>
        <fullName evidence="1">Uncharacterized protein</fullName>
    </submittedName>
</protein>
<evidence type="ECO:0000313" key="1">
    <source>
        <dbReference type="EMBL" id="JAH57254.1"/>
    </source>
</evidence>
<dbReference type="EMBL" id="GBXM01051323">
    <property type="protein sequence ID" value="JAH57254.1"/>
    <property type="molecule type" value="Transcribed_RNA"/>
</dbReference>
<reference evidence="1" key="1">
    <citation type="submission" date="2014-11" db="EMBL/GenBank/DDBJ databases">
        <authorList>
            <person name="Amaro Gonzalez C."/>
        </authorList>
    </citation>
    <scope>NUCLEOTIDE SEQUENCE</scope>
</reference>